<protein>
    <recommendedName>
        <fullName evidence="1">DNA primase/polymerase bifunctional N-terminal domain-containing protein</fullName>
    </recommendedName>
</protein>
<name>A0A7W7BQT1_9MICO</name>
<keyword evidence="3" id="KW-1185">Reference proteome</keyword>
<evidence type="ECO:0000259" key="1">
    <source>
        <dbReference type="SMART" id="SM00943"/>
    </source>
</evidence>
<organism evidence="2 3">
    <name type="scientific">Microbacterium marinum</name>
    <dbReference type="NCBI Taxonomy" id="421115"/>
    <lineage>
        <taxon>Bacteria</taxon>
        <taxon>Bacillati</taxon>
        <taxon>Actinomycetota</taxon>
        <taxon>Actinomycetes</taxon>
        <taxon>Micrococcales</taxon>
        <taxon>Microbacteriaceae</taxon>
        <taxon>Microbacterium</taxon>
    </lineage>
</organism>
<dbReference type="Pfam" id="PF13148">
    <property type="entry name" value="DUF3987"/>
    <property type="match status" value="1"/>
</dbReference>
<reference evidence="2 3" key="1">
    <citation type="submission" date="2020-08" db="EMBL/GenBank/DDBJ databases">
        <title>Sequencing the genomes of 1000 actinobacteria strains.</title>
        <authorList>
            <person name="Klenk H.-P."/>
        </authorList>
    </citation>
    <scope>NUCLEOTIDE SEQUENCE [LARGE SCALE GENOMIC DNA]</scope>
    <source>
        <strain evidence="2 3">DSM 24947</strain>
    </source>
</reference>
<gene>
    <name evidence="2" type="ORF">BKA24_001789</name>
</gene>
<dbReference type="SMART" id="SM00943">
    <property type="entry name" value="Prim-Pol"/>
    <property type="match status" value="1"/>
</dbReference>
<dbReference type="InterPro" id="IPR025048">
    <property type="entry name" value="DUF3987"/>
</dbReference>
<dbReference type="InterPro" id="IPR015330">
    <property type="entry name" value="DNA_primase/pol_bifunc_N"/>
</dbReference>
<accession>A0A7W7BQT1</accession>
<sequence length="869" mass="95660">MTTFAQVAGLYLQRGFLPFPVKGKTPPVQGATGRNGSVTAESIAQWSADPEWAHQNVGLRANLYVGIDVDHYGPKNGADQLRELEAKLGPLPATPSSTARGADSPARQQFFALREPVEMYGKPPIPGVEPKNVHIDIIQAHHRYTVAWPSIHPETGAPYLWYDAEGELLAEPPHVDDFEYLPEAWIEYLRLDEREYGHQGAQWSGEIPASATRHEERKIRTIIARLQSLPDVWAPGSGWHDTVFHQACWLSRIARSNAYALTPEQAHGILLQYTPTYPSWGPENIDEQWHSAQKVTAGQFESPPEPDLPALQAWRGFPSDRPYPTIQGRPFVAAWAHAPEPSQRAAHRAGLLHALLEAGVEEIEAATLVWHCAASLQPITFGGQTYSDPHSKCITIEQLWAEVAAAIETLTTGTIADDAPAPIIALPAPPPQAAGPSVTLINEQERAQAATVDWFGARYLDWARKTFEAVNEPYYRMNRWTVLSVIFSPKGVLPRPGANDRPVNLFQAIVGRTTTGKSEALRPPRHIFKAYYMLSESPSIGGDHTGESLKGTLIERDGKATWFHLDEAHTKIPTWRKPNSPYSEVPGVLTLAFDGEIDAIFRRTDKEISGRAAQAYLTVHLMGTPQGMADVMSPADWESGFLNRFVWGIGDMPTESVTMMAGGFLTEEDLAAEGDDDTAAVASGKAMYQQWAAEFAAAVQSVSTPSGAPARMRIPADVARRHQNIAVTLQEIAKNSPYEERLRPTFRRLTETVLRCAALVALSSGRTRIEMGDLLVAAEQTEEWAANILIMVAATDESLRTREVNMIEKALLERGGVVSFADIHRLPRFANRRRDVEDMIGELVAQGRASIDQNTGTKILRAGGYARAA</sequence>
<evidence type="ECO:0000313" key="3">
    <source>
        <dbReference type="Proteomes" id="UP000573729"/>
    </source>
</evidence>
<dbReference type="Proteomes" id="UP000573729">
    <property type="component" value="Unassembled WGS sequence"/>
</dbReference>
<dbReference type="RefSeq" id="WP_184217244.1">
    <property type="nucleotide sequence ID" value="NZ_JACHMD010000001.1"/>
</dbReference>
<dbReference type="SUPFAM" id="SSF56747">
    <property type="entry name" value="Prim-pol domain"/>
    <property type="match status" value="1"/>
</dbReference>
<feature type="domain" description="DNA primase/polymerase bifunctional N-terminal" evidence="1">
    <location>
        <begin position="8"/>
        <end position="169"/>
    </location>
</feature>
<comment type="caution">
    <text evidence="2">The sequence shown here is derived from an EMBL/GenBank/DDBJ whole genome shotgun (WGS) entry which is preliminary data.</text>
</comment>
<evidence type="ECO:0000313" key="2">
    <source>
        <dbReference type="EMBL" id="MBB4667080.1"/>
    </source>
</evidence>
<dbReference type="EMBL" id="JACHMD010000001">
    <property type="protein sequence ID" value="MBB4667080.1"/>
    <property type="molecule type" value="Genomic_DNA"/>
</dbReference>
<dbReference type="Pfam" id="PF09250">
    <property type="entry name" value="Prim-Pol"/>
    <property type="match status" value="1"/>
</dbReference>
<dbReference type="AlphaFoldDB" id="A0A7W7BQT1"/>
<proteinExistence type="predicted"/>